<proteinExistence type="inferred from homology"/>
<gene>
    <name evidence="2" type="ORF">UFOPK1591_00192</name>
</gene>
<evidence type="ECO:0000313" key="2">
    <source>
        <dbReference type="EMBL" id="CAB4553205.1"/>
    </source>
</evidence>
<dbReference type="Pfam" id="PF08245">
    <property type="entry name" value="Mur_ligase_M"/>
    <property type="match status" value="1"/>
</dbReference>
<protein>
    <submittedName>
        <fullName evidence="2">Unannotated protein</fullName>
    </submittedName>
</protein>
<name>A0A6J6CPU5_9ZZZZ</name>
<dbReference type="EMBL" id="CAEZTD010000008">
    <property type="protein sequence ID" value="CAB4553205.1"/>
    <property type="molecule type" value="Genomic_DNA"/>
</dbReference>
<dbReference type="InterPro" id="IPR043703">
    <property type="entry name" value="Lipid_II_synth_MurT"/>
</dbReference>
<dbReference type="SUPFAM" id="SSF53623">
    <property type="entry name" value="MurD-like peptide ligases, catalytic domain"/>
    <property type="match status" value="1"/>
</dbReference>
<dbReference type="GO" id="GO:0005524">
    <property type="term" value="F:ATP binding"/>
    <property type="evidence" value="ECO:0007669"/>
    <property type="project" value="InterPro"/>
</dbReference>
<dbReference type="GO" id="GO:0016881">
    <property type="term" value="F:acid-amino acid ligase activity"/>
    <property type="evidence" value="ECO:0007669"/>
    <property type="project" value="InterPro"/>
</dbReference>
<dbReference type="Gene3D" id="3.40.1190.10">
    <property type="entry name" value="Mur-like, catalytic domain"/>
    <property type="match status" value="1"/>
</dbReference>
<organism evidence="2">
    <name type="scientific">freshwater metagenome</name>
    <dbReference type="NCBI Taxonomy" id="449393"/>
    <lineage>
        <taxon>unclassified sequences</taxon>
        <taxon>metagenomes</taxon>
        <taxon>ecological metagenomes</taxon>
    </lineage>
</organism>
<dbReference type="GO" id="GO:0009252">
    <property type="term" value="P:peptidoglycan biosynthetic process"/>
    <property type="evidence" value="ECO:0007669"/>
    <property type="project" value="InterPro"/>
</dbReference>
<dbReference type="AlphaFoldDB" id="A0A6J6CPU5"/>
<dbReference type="InterPro" id="IPR013221">
    <property type="entry name" value="Mur_ligase_cen"/>
</dbReference>
<dbReference type="InterPro" id="IPR036565">
    <property type="entry name" value="Mur-like_cat_sf"/>
</dbReference>
<dbReference type="PANTHER" id="PTHR23135:SF7">
    <property type="entry name" value="LIPID II ISOGLUTAMINYL SYNTHASE (GLUTAMINE-HYDROLYZING) SUBUNIT MURT"/>
    <property type="match status" value="1"/>
</dbReference>
<feature type="domain" description="Mur ligase central" evidence="1">
    <location>
        <begin position="53"/>
        <end position="186"/>
    </location>
</feature>
<evidence type="ECO:0000259" key="1">
    <source>
        <dbReference type="Pfam" id="PF08245"/>
    </source>
</evidence>
<dbReference type="HAMAP" id="MF_02214">
    <property type="entry name" value="Lipid_II_synth_MurT"/>
    <property type="match status" value="1"/>
</dbReference>
<accession>A0A6J6CPU5</accession>
<reference evidence="2" key="1">
    <citation type="submission" date="2020-05" db="EMBL/GenBank/DDBJ databases">
        <authorList>
            <person name="Chiriac C."/>
            <person name="Salcher M."/>
            <person name="Ghai R."/>
            <person name="Kavagutti S V."/>
        </authorList>
    </citation>
    <scope>NUCLEOTIDE SEQUENCE</scope>
</reference>
<sequence length="423" mass="45384">MRIALAVVVGRAVRWLTRLRGGGSAMPGNAALLIAPQFLEHAFQTVTDGIIFVSGSNGKSTTTNMLARILRAHGLDVFTNPSGGNLPQGIASALLSEVGLDGAVHADVAVLEVDEAYSVGLSARLAPTTTLIVNVQVDQLNRFYEPARVAQMLATLVHSTKANVILNADDDSLREVGTRFASTKNVSWFGVEPALLASAPHGLANVIQQDDSKRVARPVVGSEVVAHSERSARIRIGKESSEFPLPARGLHYAVDAAGAIGAARVVLGRRFNDDSARQGLAAMQTIYGRGEVITVNGEDIEIIMMKNPPSLQMNLDALPGKPEQLLVAVDEGTPDPSWIYGIDFSNLGDADIITGTKAWQIATRWAYEGLEVRRVEPDPDKAVAWFLALPRPTSGVKVMLVNYELMMSIRKHLGFLELEGGNQ</sequence>
<dbReference type="PANTHER" id="PTHR23135">
    <property type="entry name" value="MUR LIGASE FAMILY MEMBER"/>
    <property type="match status" value="1"/>
</dbReference>